<keyword evidence="6" id="KW-0812">Transmembrane</keyword>
<feature type="compositionally biased region" description="Acidic residues" evidence="5">
    <location>
        <begin position="297"/>
        <end position="308"/>
    </location>
</feature>
<organism evidence="8 9">
    <name type="scientific">Wallemia ichthyophaga</name>
    <dbReference type="NCBI Taxonomy" id="245174"/>
    <lineage>
        <taxon>Eukaryota</taxon>
        <taxon>Fungi</taxon>
        <taxon>Dikarya</taxon>
        <taxon>Basidiomycota</taxon>
        <taxon>Wallemiomycotina</taxon>
        <taxon>Wallemiomycetes</taxon>
        <taxon>Wallemiales</taxon>
        <taxon>Wallemiaceae</taxon>
        <taxon>Wallemia</taxon>
    </lineage>
</organism>
<sequence length="995" mass="110445">MNGHRHRYNEISLICTPSKPSKIYLASSVHSISLHCPQETLFNSKTTMYALLAPHISKSHHPQLQTALQLSKQEYDGDSNYEASMSSSTQAPGSYVAPPSKTASSSQDKAESGGKSVHSVASKQSAPRLHQNVAARQSNAPAPATSTTSTTSPSMTQTADKNIDDYFIANYLTFFGRHISSVSAAYSSSEAYKSYTDAPKLSDYAYKTEAQLLKERTLAAAKRKEEADVEVERKQYEDKAANDGFVDDINHETRDGADHEEGAWSSADVYSHSTTNLVDVQGEKEDTQKEKEKDQDQNQDTDADENEDEKNPQQRVDYLAYGLAWFLFKAEQYLPVELDQNPHQKFRYAKLVSNVERLYVNLSGNAVAEGMKCFGDVVMWKNRAVTFAVLVVYLILVMSDMLLNVALGGALIALVARRIFPPTSSSQLASRKDEHERAREIVELEEEYGLSAEGTNAPGKREKNMKEAYKAITQSHGREIQLVTGDLADFVEKMKNLYLWRNPKASRNFVLRALLPAIVGLQFISHAALVRGALAGLGLLVLVGIPITIHYPRYRRMAWNIPEVPTDAQYALSVMRERVRRNEPLPVLVDPFAKSNSKKDKAEKEKEKAKKSTADLSITQESDKGDDKENNTAASGDGDSDVDADANADAQVKSPKKGSKWSRLASSLKQGGKAAERGTDMLSQVVNGDKGVFVRQAREVWASRNDGDSERTTRLLTGNDNENDEDNSSVMTTKRSIGLEPSRLAYLPLKSSHFGILKSSPGTLVLSSSELTFKPFKGPNVVVGLDALVGISKHSSLRVGVEVSSGLEVSWEEGEEIKVMRLTNVARRDDAQSLSRKELIGVMEAQNLKTFPKQPIFQNSKTRGNKKVTKDRRWYKDVGLGFKTPQDAITGTYIDKKCPWTGEVSIRGRILTGKVVSTKMTRTIVIRREYLHYVPKYNRYEKRHKNLPVHASPAFRIEAGDSVVVGQCRPLSKTVRFNVLRVIKNKAAAKAFAKF</sequence>
<dbReference type="InterPro" id="IPR012340">
    <property type="entry name" value="NA-bd_OB-fold"/>
</dbReference>
<comment type="similarity">
    <text evidence="1 4">Belongs to the universal ribosomal protein uS17 family.</text>
</comment>
<feature type="region of interest" description="Disordered" evidence="5">
    <location>
        <begin position="77"/>
        <end position="158"/>
    </location>
</feature>
<dbReference type="Pfam" id="PF16205">
    <property type="entry name" value="Ribosomal_S17_N"/>
    <property type="match status" value="1"/>
</dbReference>
<dbReference type="EMBL" id="SPOF01000024">
    <property type="protein sequence ID" value="TIB11370.1"/>
    <property type="molecule type" value="Genomic_DNA"/>
</dbReference>
<evidence type="ECO:0000256" key="6">
    <source>
        <dbReference type="SAM" id="Phobius"/>
    </source>
</evidence>
<evidence type="ECO:0000313" key="9">
    <source>
        <dbReference type="Proteomes" id="UP000306954"/>
    </source>
</evidence>
<dbReference type="Proteomes" id="UP000306954">
    <property type="component" value="Unassembled WGS sequence"/>
</dbReference>
<dbReference type="InterPro" id="IPR021709">
    <property type="entry name" value="DUF3292"/>
</dbReference>
<dbReference type="NCBIfam" id="TIGR03630">
    <property type="entry name" value="uS17_arch"/>
    <property type="match status" value="1"/>
</dbReference>
<dbReference type="AlphaFoldDB" id="A0A4T0HA99"/>
<keyword evidence="6" id="KW-0472">Membrane</keyword>
<evidence type="ECO:0000256" key="2">
    <source>
        <dbReference type="ARBA" id="ARBA00022980"/>
    </source>
</evidence>
<protein>
    <recommendedName>
        <fullName evidence="7">Small ribosomal subunit protein uS17 N-terminal domain-containing protein</fullName>
    </recommendedName>
</protein>
<dbReference type="GO" id="GO:0022627">
    <property type="term" value="C:cytosolic small ribosomal subunit"/>
    <property type="evidence" value="ECO:0007669"/>
    <property type="project" value="UniProtKB-ARBA"/>
</dbReference>
<evidence type="ECO:0000256" key="3">
    <source>
        <dbReference type="ARBA" id="ARBA00023274"/>
    </source>
</evidence>
<dbReference type="GO" id="GO:0006412">
    <property type="term" value="P:translation"/>
    <property type="evidence" value="ECO:0007669"/>
    <property type="project" value="InterPro"/>
</dbReference>
<feature type="compositionally biased region" description="Basic and acidic residues" evidence="5">
    <location>
        <begin position="597"/>
        <end position="613"/>
    </location>
</feature>
<feature type="region of interest" description="Disordered" evidence="5">
    <location>
        <begin position="590"/>
        <end position="676"/>
    </location>
</feature>
<reference evidence="8 9" key="1">
    <citation type="submission" date="2019-03" db="EMBL/GenBank/DDBJ databases">
        <title>Sequencing 23 genomes of Wallemia ichthyophaga.</title>
        <authorList>
            <person name="Gostincar C."/>
        </authorList>
    </citation>
    <scope>NUCLEOTIDE SEQUENCE [LARGE SCALE GENOMIC DNA]</scope>
    <source>
        <strain evidence="8 9">EXF-8621</strain>
    </source>
</reference>
<feature type="compositionally biased region" description="Basic and acidic residues" evidence="5">
    <location>
        <begin position="248"/>
        <end position="262"/>
    </location>
</feature>
<feature type="region of interest" description="Disordered" evidence="5">
    <location>
        <begin position="703"/>
        <end position="732"/>
    </location>
</feature>
<keyword evidence="3 4" id="KW-0687">Ribonucleoprotein</keyword>
<feature type="domain" description="Small ribosomal subunit protein uS17 N-terminal" evidence="7">
    <location>
        <begin position="846"/>
        <end position="911"/>
    </location>
</feature>
<feature type="compositionally biased region" description="Polar residues" evidence="5">
    <location>
        <begin position="81"/>
        <end position="92"/>
    </location>
</feature>
<dbReference type="SUPFAM" id="SSF50249">
    <property type="entry name" value="Nucleic acid-binding proteins"/>
    <property type="match status" value="1"/>
</dbReference>
<dbReference type="PRINTS" id="PR00973">
    <property type="entry name" value="RIBOSOMALS17"/>
</dbReference>
<gene>
    <name evidence="8" type="ORF">E3P90_02439</name>
</gene>
<dbReference type="PROSITE" id="PS00056">
    <property type="entry name" value="RIBOSOMAL_S17"/>
    <property type="match status" value="1"/>
</dbReference>
<dbReference type="PANTHER" id="PTHR10744">
    <property type="entry name" value="40S RIBOSOMAL PROTEIN S11 FAMILY MEMBER"/>
    <property type="match status" value="1"/>
</dbReference>
<feature type="transmembrane region" description="Helical" evidence="6">
    <location>
        <begin position="533"/>
        <end position="551"/>
    </location>
</feature>
<dbReference type="CDD" id="cd00364">
    <property type="entry name" value="Ribosomal_uS17"/>
    <property type="match status" value="1"/>
</dbReference>
<accession>A0A4T0HA99</accession>
<keyword evidence="6" id="KW-1133">Transmembrane helix</keyword>
<dbReference type="Gene3D" id="2.40.50.1000">
    <property type="match status" value="1"/>
</dbReference>
<feature type="region of interest" description="Disordered" evidence="5">
    <location>
        <begin position="242"/>
        <end position="268"/>
    </location>
</feature>
<comment type="caution">
    <text evidence="8">The sequence shown here is derived from an EMBL/GenBank/DDBJ whole genome shotgun (WGS) entry which is preliminary data.</text>
</comment>
<dbReference type="PANTHER" id="PTHR10744:SF9">
    <property type="entry name" value="40S RIBOSOMAL PROTEIN S11-RELATED"/>
    <property type="match status" value="1"/>
</dbReference>
<dbReference type="InterPro" id="IPR032440">
    <property type="entry name" value="Ribosomal_uS17_N"/>
</dbReference>
<dbReference type="InterPro" id="IPR019979">
    <property type="entry name" value="Ribosomal_uS17_CS"/>
</dbReference>
<evidence type="ECO:0000259" key="7">
    <source>
        <dbReference type="Pfam" id="PF16205"/>
    </source>
</evidence>
<dbReference type="InterPro" id="IPR000266">
    <property type="entry name" value="Ribosomal_uS17"/>
</dbReference>
<dbReference type="GO" id="GO:0003735">
    <property type="term" value="F:structural constituent of ribosome"/>
    <property type="evidence" value="ECO:0007669"/>
    <property type="project" value="InterPro"/>
</dbReference>
<evidence type="ECO:0000256" key="5">
    <source>
        <dbReference type="SAM" id="MobiDB-lite"/>
    </source>
</evidence>
<feature type="region of interest" description="Disordered" evidence="5">
    <location>
        <begin position="281"/>
        <end position="312"/>
    </location>
</feature>
<feature type="compositionally biased region" description="Low complexity" evidence="5">
    <location>
        <begin position="140"/>
        <end position="158"/>
    </location>
</feature>
<dbReference type="InterPro" id="IPR028333">
    <property type="entry name" value="Ribosomal_uS17_arc/euk"/>
</dbReference>
<name>A0A4T0HA99_WALIC</name>
<feature type="compositionally biased region" description="Basic and acidic residues" evidence="5">
    <location>
        <begin position="621"/>
        <end position="630"/>
    </location>
</feature>
<feature type="compositionally biased region" description="Basic and acidic residues" evidence="5">
    <location>
        <begin position="281"/>
        <end position="296"/>
    </location>
</feature>
<evidence type="ECO:0000256" key="4">
    <source>
        <dbReference type="RuleBase" id="RU003872"/>
    </source>
</evidence>
<feature type="transmembrane region" description="Helical" evidence="6">
    <location>
        <begin position="387"/>
        <end position="416"/>
    </location>
</feature>
<evidence type="ECO:0000256" key="1">
    <source>
        <dbReference type="ARBA" id="ARBA00010254"/>
    </source>
</evidence>
<dbReference type="FunFam" id="2.40.50.1000:FF:000001">
    <property type="entry name" value="40S ribosomal protein S11"/>
    <property type="match status" value="1"/>
</dbReference>
<proteinExistence type="inferred from homology"/>
<dbReference type="Pfam" id="PF00366">
    <property type="entry name" value="Ribosomal_S17"/>
    <property type="match status" value="1"/>
</dbReference>
<evidence type="ECO:0000313" key="8">
    <source>
        <dbReference type="EMBL" id="TIB11370.1"/>
    </source>
</evidence>
<keyword evidence="2 4" id="KW-0689">Ribosomal protein</keyword>
<dbReference type="Pfam" id="PF11696">
    <property type="entry name" value="DUF3292"/>
    <property type="match status" value="1"/>
</dbReference>